<gene>
    <name evidence="2" type="ORF">DS837_11180</name>
</gene>
<dbReference type="Pfam" id="PF03625">
    <property type="entry name" value="DUF302"/>
    <property type="match status" value="1"/>
</dbReference>
<dbReference type="InterPro" id="IPR005180">
    <property type="entry name" value="DUF302"/>
</dbReference>
<dbReference type="SUPFAM" id="SSF103247">
    <property type="entry name" value="TT1751-like"/>
    <property type="match status" value="1"/>
</dbReference>
<proteinExistence type="predicted"/>
<name>A0A6L3B2U7_AZOBR</name>
<evidence type="ECO:0000313" key="3">
    <source>
        <dbReference type="Proteomes" id="UP000476837"/>
    </source>
</evidence>
<dbReference type="EMBL" id="QOKV01000005">
    <property type="protein sequence ID" value="KAA0686251.1"/>
    <property type="molecule type" value="Genomic_DNA"/>
</dbReference>
<evidence type="ECO:0000313" key="2">
    <source>
        <dbReference type="EMBL" id="KAA0686251.1"/>
    </source>
</evidence>
<dbReference type="CDD" id="cd14797">
    <property type="entry name" value="DUF302"/>
    <property type="match status" value="1"/>
</dbReference>
<comment type="caution">
    <text evidence="2">The sequence shown here is derived from an EMBL/GenBank/DDBJ whole genome shotgun (WGS) entry which is preliminary data.</text>
</comment>
<accession>A0A6L3B2U7</accession>
<dbReference type="Gene3D" id="3.30.310.70">
    <property type="entry name" value="TT1751-like domain"/>
    <property type="match status" value="1"/>
</dbReference>
<evidence type="ECO:0000259" key="1">
    <source>
        <dbReference type="Pfam" id="PF03625"/>
    </source>
</evidence>
<dbReference type="PIRSF" id="PIRSF021774">
    <property type="entry name" value="UCP021774"/>
    <property type="match status" value="1"/>
</dbReference>
<dbReference type="InterPro" id="IPR016796">
    <property type="entry name" value="UCP021774"/>
</dbReference>
<sequence length="132" mass="14611">MSYHFSKTGDMRFDEAVSTVIEVLKKHGFGVLTEIDVQATLKKKLDVDYRPYRILGACNPQMAYQALQAEDKIGTMLPCNVIVQQREDGKVEVSAVDPVSSMQAIDNPKLASIAGQVRDMLRQVVDDVGRPA</sequence>
<dbReference type="PANTHER" id="PTHR38342:SF1">
    <property type="entry name" value="SLR5037 PROTEIN"/>
    <property type="match status" value="1"/>
</dbReference>
<dbReference type="PANTHER" id="PTHR38342">
    <property type="entry name" value="SLR5037 PROTEIN"/>
    <property type="match status" value="1"/>
</dbReference>
<dbReference type="RefSeq" id="WP_149164823.1">
    <property type="nucleotide sequence ID" value="NZ_QOKV01000005.1"/>
</dbReference>
<reference evidence="2 3" key="1">
    <citation type="submission" date="2018-07" db="EMBL/GenBank/DDBJ databases">
        <title>Genome sequence of Roseomonas fauriae ATCC 49958.</title>
        <authorList>
            <person name="Sant'Anna F.H."/>
            <person name="Baldani J.I."/>
            <person name="Zilli J.E."/>
            <person name="Reis V.M."/>
            <person name="Hartmann A."/>
            <person name="Cruz L."/>
            <person name="de Souza E.M."/>
            <person name="de Oliveira Pedrosa F."/>
            <person name="Passaglia L.M.P."/>
        </authorList>
    </citation>
    <scope>NUCLEOTIDE SEQUENCE [LARGE SCALE GENOMIC DNA]</scope>
    <source>
        <strain evidence="2 3">ATCC 49958</strain>
    </source>
</reference>
<organism evidence="2 3">
    <name type="scientific">Azospirillum brasilense</name>
    <dbReference type="NCBI Taxonomy" id="192"/>
    <lineage>
        <taxon>Bacteria</taxon>
        <taxon>Pseudomonadati</taxon>
        <taxon>Pseudomonadota</taxon>
        <taxon>Alphaproteobacteria</taxon>
        <taxon>Rhodospirillales</taxon>
        <taxon>Azospirillaceae</taxon>
        <taxon>Azospirillum</taxon>
    </lineage>
</organism>
<protein>
    <submittedName>
        <fullName evidence="2">DUF302 domain-containing protein</fullName>
    </submittedName>
</protein>
<dbReference type="AlphaFoldDB" id="A0A6L3B2U7"/>
<dbReference type="InterPro" id="IPR035923">
    <property type="entry name" value="TT1751-like_sf"/>
</dbReference>
<dbReference type="Proteomes" id="UP000476837">
    <property type="component" value="Unassembled WGS sequence"/>
</dbReference>
<feature type="domain" description="DUF302" evidence="1">
    <location>
        <begin position="35"/>
        <end position="98"/>
    </location>
</feature>